<evidence type="ECO:0000256" key="1">
    <source>
        <dbReference type="SAM" id="MobiDB-lite"/>
    </source>
</evidence>
<evidence type="ECO:0000313" key="3">
    <source>
        <dbReference type="Proteomes" id="UP000799750"/>
    </source>
</evidence>
<dbReference type="EMBL" id="MU004186">
    <property type="protein sequence ID" value="KAF2497370.1"/>
    <property type="molecule type" value="Genomic_DNA"/>
</dbReference>
<gene>
    <name evidence="2" type="ORF">BU16DRAFT_312699</name>
</gene>
<keyword evidence="3" id="KW-1185">Reference proteome</keyword>
<dbReference type="AlphaFoldDB" id="A0A6A6R081"/>
<proteinExistence type="predicted"/>
<evidence type="ECO:0000313" key="2">
    <source>
        <dbReference type="EMBL" id="KAF2497370.1"/>
    </source>
</evidence>
<organism evidence="2 3">
    <name type="scientific">Lophium mytilinum</name>
    <dbReference type="NCBI Taxonomy" id="390894"/>
    <lineage>
        <taxon>Eukaryota</taxon>
        <taxon>Fungi</taxon>
        <taxon>Dikarya</taxon>
        <taxon>Ascomycota</taxon>
        <taxon>Pezizomycotina</taxon>
        <taxon>Dothideomycetes</taxon>
        <taxon>Pleosporomycetidae</taxon>
        <taxon>Mytilinidiales</taxon>
        <taxon>Mytilinidiaceae</taxon>
        <taxon>Lophium</taxon>
    </lineage>
</organism>
<accession>A0A6A6R081</accession>
<sequence length="252" mass="28085">MTCVDRKSFSSPSFERFAPDPSFSPYVDRNGVSESPHPGFQRARRPALIPPNPSLTLAEAEELVGNRINRPLFPPPDPKIFSQLSSRKLSSSSNTFPQSPSPQSAPGSQTPIEPPFPNKEDVQTAARCLFPAPLTSDSRRRTSWVKARAHYARDRKIQLERAQMSAQSSEYAMPKRKHSAFLLDEEMKCHREDVVGTPHLSEMVPGDDATDEIGVEDLSMGDPAMMYVPEGKEAVLHPQGHSTQWFRSSERA</sequence>
<feature type="compositionally biased region" description="Low complexity" evidence="1">
    <location>
        <begin position="82"/>
        <end position="109"/>
    </location>
</feature>
<dbReference type="Proteomes" id="UP000799750">
    <property type="component" value="Unassembled WGS sequence"/>
</dbReference>
<dbReference type="OrthoDB" id="3918328at2759"/>
<protein>
    <submittedName>
        <fullName evidence="2">Uncharacterized protein</fullName>
    </submittedName>
</protein>
<name>A0A6A6R081_9PEZI</name>
<feature type="region of interest" description="Disordered" evidence="1">
    <location>
        <begin position="1"/>
        <end position="52"/>
    </location>
</feature>
<feature type="region of interest" description="Disordered" evidence="1">
    <location>
        <begin position="68"/>
        <end position="122"/>
    </location>
</feature>
<reference evidence="2" key="1">
    <citation type="journal article" date="2020" name="Stud. Mycol.">
        <title>101 Dothideomycetes genomes: a test case for predicting lifestyles and emergence of pathogens.</title>
        <authorList>
            <person name="Haridas S."/>
            <person name="Albert R."/>
            <person name="Binder M."/>
            <person name="Bloem J."/>
            <person name="Labutti K."/>
            <person name="Salamov A."/>
            <person name="Andreopoulos B."/>
            <person name="Baker S."/>
            <person name="Barry K."/>
            <person name="Bills G."/>
            <person name="Bluhm B."/>
            <person name="Cannon C."/>
            <person name="Castanera R."/>
            <person name="Culley D."/>
            <person name="Daum C."/>
            <person name="Ezra D."/>
            <person name="Gonzalez J."/>
            <person name="Henrissat B."/>
            <person name="Kuo A."/>
            <person name="Liang C."/>
            <person name="Lipzen A."/>
            <person name="Lutzoni F."/>
            <person name="Magnuson J."/>
            <person name="Mondo S."/>
            <person name="Nolan M."/>
            <person name="Ohm R."/>
            <person name="Pangilinan J."/>
            <person name="Park H.-J."/>
            <person name="Ramirez L."/>
            <person name="Alfaro M."/>
            <person name="Sun H."/>
            <person name="Tritt A."/>
            <person name="Yoshinaga Y."/>
            <person name="Zwiers L.-H."/>
            <person name="Turgeon B."/>
            <person name="Goodwin S."/>
            <person name="Spatafora J."/>
            <person name="Crous P."/>
            <person name="Grigoriev I."/>
        </authorList>
    </citation>
    <scope>NUCLEOTIDE SEQUENCE</scope>
    <source>
        <strain evidence="2">CBS 269.34</strain>
    </source>
</reference>